<name>A0A2S4JFA5_9SPIO</name>
<keyword evidence="1" id="KW-1133">Transmembrane helix</keyword>
<dbReference type="InterPro" id="IPR026870">
    <property type="entry name" value="Zinc_ribbon_dom"/>
</dbReference>
<feature type="domain" description="Zinc-ribbon" evidence="2">
    <location>
        <begin position="17"/>
        <end position="36"/>
    </location>
</feature>
<evidence type="ECO:0000259" key="2">
    <source>
        <dbReference type="Pfam" id="PF13240"/>
    </source>
</evidence>
<dbReference type="RefSeq" id="WP_103681320.1">
    <property type="nucleotide sequence ID" value="NZ_LPWH01000127.1"/>
</dbReference>
<feature type="transmembrane region" description="Helical" evidence="1">
    <location>
        <begin position="117"/>
        <end position="139"/>
    </location>
</feature>
<dbReference type="EMBL" id="LPWH01000127">
    <property type="protein sequence ID" value="POQ98203.1"/>
    <property type="molecule type" value="Genomic_DNA"/>
</dbReference>
<evidence type="ECO:0000313" key="3">
    <source>
        <dbReference type="EMBL" id="POQ98203.1"/>
    </source>
</evidence>
<protein>
    <recommendedName>
        <fullName evidence="2">Zinc-ribbon domain-containing protein</fullName>
    </recommendedName>
</protein>
<dbReference type="OrthoDB" id="350656at2"/>
<evidence type="ECO:0000256" key="1">
    <source>
        <dbReference type="SAM" id="Phobius"/>
    </source>
</evidence>
<reference evidence="4" key="1">
    <citation type="submission" date="2015-12" db="EMBL/GenBank/DDBJ databases">
        <authorList>
            <person name="Lodha T.D."/>
            <person name="Chintalapati S."/>
            <person name="Chintalapati V.R."/>
            <person name="Sravanthi T."/>
        </authorList>
    </citation>
    <scope>NUCLEOTIDE SEQUENCE [LARGE SCALE GENOMIC DNA]</scope>
    <source>
        <strain evidence="4">JC133</strain>
    </source>
</reference>
<gene>
    <name evidence="3" type="ORF">AU468_14300</name>
</gene>
<keyword evidence="1" id="KW-0812">Transmembrane</keyword>
<comment type="caution">
    <text evidence="3">The sequence shown here is derived from an EMBL/GenBank/DDBJ whole genome shotgun (WGS) entry which is preliminary data.</text>
</comment>
<proteinExistence type="predicted"/>
<evidence type="ECO:0000313" key="4">
    <source>
        <dbReference type="Proteomes" id="UP000237350"/>
    </source>
</evidence>
<dbReference type="Proteomes" id="UP000237350">
    <property type="component" value="Unassembled WGS sequence"/>
</dbReference>
<accession>A0A2S4JFA5</accession>
<organism evidence="3 4">
    <name type="scientific">Alkalispirochaeta sphaeroplastigenens</name>
    <dbReference type="NCBI Taxonomy" id="1187066"/>
    <lineage>
        <taxon>Bacteria</taxon>
        <taxon>Pseudomonadati</taxon>
        <taxon>Spirochaetota</taxon>
        <taxon>Spirochaetia</taxon>
        <taxon>Spirochaetales</taxon>
        <taxon>Spirochaetaceae</taxon>
        <taxon>Alkalispirochaeta</taxon>
    </lineage>
</organism>
<dbReference type="AlphaFoldDB" id="A0A2S4JFA5"/>
<keyword evidence="1" id="KW-0472">Membrane</keyword>
<dbReference type="Pfam" id="PF13240">
    <property type="entry name" value="Zn_Ribbon_1"/>
    <property type="match status" value="1"/>
</dbReference>
<sequence>MSPGAKRLPASSSRKFFCGNCGREVAEDDTFCRHCAALFRAIKCPQCGYRGKQHHFAQGCPLCGFLGPSGEERDRRSLEKKEQRPKGSLLARATLVRSRRASSWQHRGGGAKSPPAWVFWFFLTALVGGFLILSLVYLYM</sequence>
<keyword evidence="4" id="KW-1185">Reference proteome</keyword>